<name>A0A238HG11_9NEIS</name>
<evidence type="ECO:0000256" key="3">
    <source>
        <dbReference type="ARBA" id="ARBA00022989"/>
    </source>
</evidence>
<evidence type="ECO:0000313" key="9">
    <source>
        <dbReference type="Proteomes" id="UP000215450"/>
    </source>
</evidence>
<feature type="transmembrane region" description="Helical" evidence="5">
    <location>
        <begin position="169"/>
        <end position="193"/>
    </location>
</feature>
<dbReference type="OrthoDB" id="7066727at2"/>
<feature type="transmembrane region" description="Helical" evidence="5">
    <location>
        <begin position="54"/>
        <end position="73"/>
    </location>
</feature>
<feature type="transmembrane region" description="Helical" evidence="5">
    <location>
        <begin position="344"/>
        <end position="364"/>
    </location>
</feature>
<evidence type="ECO:0000256" key="4">
    <source>
        <dbReference type="ARBA" id="ARBA00023136"/>
    </source>
</evidence>
<dbReference type="SUPFAM" id="SSF103473">
    <property type="entry name" value="MFS general substrate transporter"/>
    <property type="match status" value="1"/>
</dbReference>
<gene>
    <name evidence="7" type="primary">pcaK</name>
    <name evidence="8" type="ORF">KEBURONENSIS_01444</name>
    <name evidence="7" type="ORF">KEBURONENSIS_01489</name>
</gene>
<dbReference type="PROSITE" id="PS50850">
    <property type="entry name" value="MFS"/>
    <property type="match status" value="1"/>
</dbReference>
<feature type="transmembrane region" description="Helical" evidence="5">
    <location>
        <begin position="376"/>
        <end position="396"/>
    </location>
</feature>
<proteinExistence type="predicted"/>
<dbReference type="AlphaFoldDB" id="A0A238HG11"/>
<feature type="domain" description="Major facilitator superfamily (MFS) profile" evidence="6">
    <location>
        <begin position="19"/>
        <end position="431"/>
    </location>
</feature>
<keyword evidence="9" id="KW-1185">Reference proteome</keyword>
<keyword evidence="4 5" id="KW-0472">Membrane</keyword>
<dbReference type="PROSITE" id="PS00216">
    <property type="entry name" value="SUGAR_TRANSPORT_1"/>
    <property type="match status" value="1"/>
</dbReference>
<dbReference type="Gene3D" id="1.20.1250.20">
    <property type="entry name" value="MFS general substrate transporter like domains"/>
    <property type="match status" value="1"/>
</dbReference>
<evidence type="ECO:0000256" key="5">
    <source>
        <dbReference type="SAM" id="Phobius"/>
    </source>
</evidence>
<dbReference type="EMBL" id="FXUV01000026">
    <property type="protein sequence ID" value="SMQ12588.1"/>
    <property type="molecule type" value="Genomic_DNA"/>
</dbReference>
<feature type="transmembrane region" description="Helical" evidence="5">
    <location>
        <begin position="289"/>
        <end position="310"/>
    </location>
</feature>
<organism evidence="7">
    <name type="scientific">Kingella negevensis</name>
    <dbReference type="NCBI Taxonomy" id="1522312"/>
    <lineage>
        <taxon>Bacteria</taxon>
        <taxon>Pseudomonadati</taxon>
        <taxon>Pseudomonadota</taxon>
        <taxon>Betaproteobacteria</taxon>
        <taxon>Neisseriales</taxon>
        <taxon>Neisseriaceae</taxon>
        <taxon>Kingella</taxon>
    </lineage>
</organism>
<dbReference type="InterPro" id="IPR036259">
    <property type="entry name" value="MFS_trans_sf"/>
</dbReference>
<feature type="transmembrane region" description="Helical" evidence="5">
    <location>
        <begin position="85"/>
        <end position="102"/>
    </location>
</feature>
<keyword evidence="3 5" id="KW-1133">Transmembrane helix</keyword>
<evidence type="ECO:0000259" key="6">
    <source>
        <dbReference type="PROSITE" id="PS50850"/>
    </source>
</evidence>
<feature type="transmembrane region" description="Helical" evidence="5">
    <location>
        <begin position="317"/>
        <end position="338"/>
    </location>
</feature>
<protein>
    <submittedName>
        <fullName evidence="7">4-hydroxybenzoate transporter PcaK</fullName>
    </submittedName>
</protein>
<dbReference type="Pfam" id="PF07690">
    <property type="entry name" value="MFS_1"/>
    <property type="match status" value="1"/>
</dbReference>
<dbReference type="PANTHER" id="PTHR23508">
    <property type="entry name" value="CARBOXYLIC ACID TRANSPORTER PROTEIN HOMOLOG"/>
    <property type="match status" value="1"/>
</dbReference>
<evidence type="ECO:0000256" key="1">
    <source>
        <dbReference type="ARBA" id="ARBA00004141"/>
    </source>
</evidence>
<sequence length="431" mass="45598">MDLKQKIFNSPMTGFQWLVVALAVMLNMLDGFDVLAIAFTAKSIKSELGLTGAQIGSLISAGTVGMMAGSFTLGPLADKLGRRPVLILSTVLSAIGMLMTYFSHSVAAIAFSRVITGIGVGGILPCTNVIVSEYANKKWRGLAIAIYASGFGIGATLGGISAVSLQAQYGWRAVFLVGAGLTMFAFVALLTLLPESVEFLLNKQPENAKARLDKIAAKIGIADDWTFPVQAATKQQKVSFLRLFEKDNIRTTLLIWLAFIAVTSSYYFISSWTPALLEEAGMQKTQSQTVGMAIAIGGAAGSLLFGFLVSRWDARRVLLAFTVLSAVSVCVFVVTTSITLSLALVLAIGLGALANGCITGLYTINPTLYDTDFRSTGVSVAIGVGRVGAMASPVLVGFLLDDGWQKNQLYYGAAIIFILATIAVGALKQKQ</sequence>
<dbReference type="GO" id="GO:0005886">
    <property type="term" value="C:plasma membrane"/>
    <property type="evidence" value="ECO:0007669"/>
    <property type="project" value="TreeGrafter"/>
</dbReference>
<evidence type="ECO:0000313" key="7">
    <source>
        <dbReference type="EMBL" id="SMQ12588.1"/>
    </source>
</evidence>
<dbReference type="RefSeq" id="WP_095062750.1">
    <property type="nucleotide sequence ID" value="NZ_FXUV02000029.1"/>
</dbReference>
<reference evidence="9" key="2">
    <citation type="submission" date="2017-06" db="EMBL/GenBank/DDBJ databases">
        <authorList>
            <person name="Laurent S."/>
        </authorList>
    </citation>
    <scope>NUCLEOTIDE SEQUENCE [LARGE SCALE GENOMIC DNA]</scope>
</reference>
<keyword evidence="2 5" id="KW-0812">Transmembrane</keyword>
<reference evidence="7" key="1">
    <citation type="submission" date="2017-05" db="EMBL/GenBank/DDBJ databases">
        <authorList>
            <person name="Song R."/>
            <person name="Chenine A.L."/>
            <person name="Ruprecht R.M."/>
        </authorList>
    </citation>
    <scope>NUCLEOTIDE SEQUENCE</scope>
    <source>
        <strain evidence="7">Kingella_eburonensis</strain>
    </source>
</reference>
<dbReference type="Proteomes" id="UP000215450">
    <property type="component" value="Unassembled WGS sequence"/>
</dbReference>
<accession>A0A238HG11</accession>
<dbReference type="InterPro" id="IPR005829">
    <property type="entry name" value="Sugar_transporter_CS"/>
</dbReference>
<dbReference type="EMBL" id="FXUV02000029">
    <property type="protein sequence ID" value="SNB72041.1"/>
    <property type="molecule type" value="Genomic_DNA"/>
</dbReference>
<evidence type="ECO:0000313" key="8">
    <source>
        <dbReference type="EMBL" id="SNB72041.1"/>
    </source>
</evidence>
<dbReference type="GO" id="GO:0046943">
    <property type="term" value="F:carboxylic acid transmembrane transporter activity"/>
    <property type="evidence" value="ECO:0007669"/>
    <property type="project" value="TreeGrafter"/>
</dbReference>
<dbReference type="InterPro" id="IPR020846">
    <property type="entry name" value="MFS_dom"/>
</dbReference>
<evidence type="ECO:0000256" key="2">
    <source>
        <dbReference type="ARBA" id="ARBA00022692"/>
    </source>
</evidence>
<reference evidence="8" key="3">
    <citation type="submission" date="2017-06" db="EMBL/GenBank/DDBJ databases">
        <authorList>
            <person name="Kim H.J."/>
            <person name="Triplett B.A."/>
        </authorList>
    </citation>
    <scope>NUCLEOTIDE SEQUENCE [LARGE SCALE GENOMIC DNA]</scope>
    <source>
        <strain evidence="8">Kingella_eburonensis</strain>
    </source>
</reference>
<dbReference type="PANTHER" id="PTHR23508:SF10">
    <property type="entry name" value="CARBOXYLIC ACID TRANSPORTER PROTEIN HOMOLOG"/>
    <property type="match status" value="1"/>
</dbReference>
<feature type="transmembrane region" description="Helical" evidence="5">
    <location>
        <begin position="251"/>
        <end position="269"/>
    </location>
</feature>
<comment type="subcellular location">
    <subcellularLocation>
        <location evidence="1">Membrane</location>
        <topology evidence="1">Multi-pass membrane protein</topology>
    </subcellularLocation>
</comment>
<dbReference type="PROSITE" id="PS00217">
    <property type="entry name" value="SUGAR_TRANSPORT_2"/>
    <property type="match status" value="1"/>
</dbReference>
<feature type="transmembrane region" description="Helical" evidence="5">
    <location>
        <begin position="408"/>
        <end position="427"/>
    </location>
</feature>
<feature type="transmembrane region" description="Helical" evidence="5">
    <location>
        <begin position="142"/>
        <end position="163"/>
    </location>
</feature>
<dbReference type="InterPro" id="IPR011701">
    <property type="entry name" value="MFS"/>
</dbReference>
<dbReference type="CDD" id="cd17365">
    <property type="entry name" value="MFS_PcaK_like"/>
    <property type="match status" value="1"/>
</dbReference>
<feature type="transmembrane region" description="Helical" evidence="5">
    <location>
        <begin position="108"/>
        <end position="130"/>
    </location>
</feature>
<dbReference type="STRING" id="1522312.GCA_900177895_00418"/>